<keyword evidence="1" id="KW-0812">Transmembrane</keyword>
<name>A0A9N8ZB96_9GLOM</name>
<protein>
    <submittedName>
        <fullName evidence="2">14264_t:CDS:1</fullName>
    </submittedName>
</protein>
<feature type="transmembrane region" description="Helical" evidence="1">
    <location>
        <begin position="224"/>
        <end position="252"/>
    </location>
</feature>
<keyword evidence="3" id="KW-1185">Reference proteome</keyword>
<proteinExistence type="predicted"/>
<dbReference type="AlphaFoldDB" id="A0A9N8ZB96"/>
<evidence type="ECO:0000313" key="3">
    <source>
        <dbReference type="Proteomes" id="UP000789405"/>
    </source>
</evidence>
<dbReference type="EMBL" id="CAJVPY010000710">
    <property type="protein sequence ID" value="CAG8488245.1"/>
    <property type="molecule type" value="Genomic_DNA"/>
</dbReference>
<comment type="caution">
    <text evidence="2">The sequence shown here is derived from an EMBL/GenBank/DDBJ whole genome shotgun (WGS) entry which is preliminary data.</text>
</comment>
<evidence type="ECO:0000256" key="1">
    <source>
        <dbReference type="SAM" id="Phobius"/>
    </source>
</evidence>
<keyword evidence="1" id="KW-1133">Transmembrane helix</keyword>
<dbReference type="OrthoDB" id="2417981at2759"/>
<dbReference type="Proteomes" id="UP000789405">
    <property type="component" value="Unassembled WGS sequence"/>
</dbReference>
<reference evidence="2" key="1">
    <citation type="submission" date="2021-06" db="EMBL/GenBank/DDBJ databases">
        <authorList>
            <person name="Kallberg Y."/>
            <person name="Tangrot J."/>
            <person name="Rosling A."/>
        </authorList>
    </citation>
    <scope>NUCLEOTIDE SEQUENCE</scope>
    <source>
        <strain evidence="2">MA453B</strain>
    </source>
</reference>
<gene>
    <name evidence="2" type="ORF">DERYTH_LOCUS2279</name>
</gene>
<keyword evidence="1" id="KW-0472">Membrane</keyword>
<organism evidence="2 3">
    <name type="scientific">Dentiscutata erythropus</name>
    <dbReference type="NCBI Taxonomy" id="1348616"/>
    <lineage>
        <taxon>Eukaryota</taxon>
        <taxon>Fungi</taxon>
        <taxon>Fungi incertae sedis</taxon>
        <taxon>Mucoromycota</taxon>
        <taxon>Glomeromycotina</taxon>
        <taxon>Glomeromycetes</taxon>
        <taxon>Diversisporales</taxon>
        <taxon>Gigasporaceae</taxon>
        <taxon>Dentiscutata</taxon>
    </lineage>
</organism>
<sequence length="339" mass="37845">MVLKNIEYIAKLSILFERSLWVSQPVVFKVRILEENSEMAFPIPQKSTKVLTIQPTEDVTVVLTGHNEVIDELSGVYMTTVELPDVGVFENQSPQKLTKVLTIQLTDDVTVVLTGHNEINDKPSNVYTTTDQFPKVKFFEIQFPEVKFSEFKFPEIHFTVFEKIREFFETIVKFITEIQLPEIKFPEIEFPEVKFPEIQFPSLEPIFEKIREFFGAIVKFITEYFIIIIVVVIIIIISLLSPQIFLGFLYLLGFGAKGIIGGSLVAIAQSISALGICGACGAKILSMIGFGTLGILRGGLVAICQSIAAIGAGGLQLLPVVVMAVLFMILFFYAWASAK</sequence>
<accession>A0A9N8ZB96</accession>
<feature type="transmembrane region" description="Helical" evidence="1">
    <location>
        <begin position="317"/>
        <end position="336"/>
    </location>
</feature>
<evidence type="ECO:0000313" key="2">
    <source>
        <dbReference type="EMBL" id="CAG8488245.1"/>
    </source>
</evidence>